<dbReference type="GO" id="GO:0003677">
    <property type="term" value="F:DNA binding"/>
    <property type="evidence" value="ECO:0007669"/>
    <property type="project" value="InterPro"/>
</dbReference>
<dbReference type="SUPFAM" id="SSF47413">
    <property type="entry name" value="lambda repressor-like DNA-binding domains"/>
    <property type="match status" value="1"/>
</dbReference>
<dbReference type="AlphaFoldDB" id="A0A9X5H787"/>
<accession>A0A9X5H787</accession>
<comment type="caution">
    <text evidence="2">The sequence shown here is derived from an EMBL/GenBank/DDBJ whole genome shotgun (WGS) entry which is preliminary data.</text>
</comment>
<proteinExistence type="predicted"/>
<evidence type="ECO:0000259" key="1">
    <source>
        <dbReference type="PROSITE" id="PS50943"/>
    </source>
</evidence>
<protein>
    <submittedName>
        <fullName evidence="2">XRE family transcriptional regulator</fullName>
    </submittedName>
</protein>
<reference evidence="2 3" key="1">
    <citation type="submission" date="2019-07" db="EMBL/GenBank/DDBJ databases">
        <title>Draft genome sequences of 15 bacterial species constituting the stable defined intestinal microbiota of the GM15 gnotobiotic mouse model.</title>
        <authorList>
            <person name="Elie C."/>
            <person name="Mathieu A."/>
            <person name="Saliou A."/>
            <person name="Darnaud M."/>
            <person name="Leulier F."/>
            <person name="Tamellini A."/>
        </authorList>
    </citation>
    <scope>NUCLEOTIDE SEQUENCE [LARGE SCALE GENOMIC DNA]</scope>
    <source>
        <strain evidence="3">ASF 502</strain>
    </source>
</reference>
<sequence>MQQIRLSCNFSQEQTVAKLQLLGSPLSRSTYSLIELGRGNIFVSDLVGLKQIFKTNYSDFFKDISVSR</sequence>
<dbReference type="Gene3D" id="1.10.260.40">
    <property type="entry name" value="lambda repressor-like DNA-binding domains"/>
    <property type="match status" value="1"/>
</dbReference>
<evidence type="ECO:0000313" key="3">
    <source>
        <dbReference type="Proteomes" id="UP000474104"/>
    </source>
</evidence>
<gene>
    <name evidence="2" type="ORF">FMM80_14915</name>
</gene>
<dbReference type="Proteomes" id="UP000474104">
    <property type="component" value="Unassembled WGS sequence"/>
</dbReference>
<dbReference type="InterPro" id="IPR010982">
    <property type="entry name" value="Lambda_DNA-bd_dom_sf"/>
</dbReference>
<feature type="domain" description="HTH cro/C1-type" evidence="1">
    <location>
        <begin position="1"/>
        <end position="60"/>
    </location>
</feature>
<dbReference type="EMBL" id="VIRB01000086">
    <property type="protein sequence ID" value="NDO69893.1"/>
    <property type="molecule type" value="Genomic_DNA"/>
</dbReference>
<dbReference type="PROSITE" id="PS50943">
    <property type="entry name" value="HTH_CROC1"/>
    <property type="match status" value="1"/>
</dbReference>
<dbReference type="InterPro" id="IPR001387">
    <property type="entry name" value="Cro/C1-type_HTH"/>
</dbReference>
<organism evidence="2 3">
    <name type="scientific">Schaedlerella arabinosiphila</name>
    <dbReference type="NCBI Taxonomy" id="2044587"/>
    <lineage>
        <taxon>Bacteria</taxon>
        <taxon>Bacillati</taxon>
        <taxon>Bacillota</taxon>
        <taxon>Clostridia</taxon>
        <taxon>Lachnospirales</taxon>
        <taxon>Lachnospiraceae</taxon>
        <taxon>Schaedlerella</taxon>
    </lineage>
</organism>
<name>A0A9X5H787_9FIRM</name>
<evidence type="ECO:0000313" key="2">
    <source>
        <dbReference type="EMBL" id="NDO69893.1"/>
    </source>
</evidence>